<dbReference type="Proteomes" id="UP001057580">
    <property type="component" value="Chromosome"/>
</dbReference>
<feature type="region of interest" description="Disordered" evidence="4">
    <location>
        <begin position="25"/>
        <end position="53"/>
    </location>
</feature>
<dbReference type="Gene3D" id="2.60.40.1260">
    <property type="entry name" value="Lamin Tail domain"/>
    <property type="match status" value="1"/>
</dbReference>
<proteinExistence type="predicted"/>
<sequence>MDRRLLAVVLATLAVLAGCTTALPEATPGEPDGGDGGGATVAPGADLTPTGGGSVTVTVTRVVDGDTMKVTFENGTEDTVRLLGVDTPEVHSENSPDEFEGVPETDEGSECLRRYGERASSFAKETLEGETVTLQFDPDSDRRGYYGRLLGYLVVDGQNFNYRLVAEGHARVYDSSFSLRDGFDDAEASARAAGTGLWSCAEGGTGPTATASATPDGGSVDGRLAVVAINADAEGNDNENLNDEYVTLENRGTESLDLSGWTVTDEAGKTYTFGDVTLGAGERVTLHSGSGEDTATDVYWGQSSAVWNNGGDTVTVRDADGEVVAERSY</sequence>
<feature type="domain" description="LTD" evidence="6">
    <location>
        <begin position="205"/>
        <end position="329"/>
    </location>
</feature>
<dbReference type="GeneID" id="74943300"/>
<dbReference type="PANTHER" id="PTHR12302">
    <property type="entry name" value="EBNA2 BINDING PROTEIN P100"/>
    <property type="match status" value="1"/>
</dbReference>
<protein>
    <submittedName>
        <fullName evidence="7">Lamin tail domain-containing protein</fullName>
    </submittedName>
</protein>
<dbReference type="InterPro" id="IPR036415">
    <property type="entry name" value="Lamin_tail_dom_sf"/>
</dbReference>
<name>A0A9E7U708_9EURY</name>
<dbReference type="PANTHER" id="PTHR12302:SF3">
    <property type="entry name" value="SERINE_THREONINE-PROTEIN KINASE 31"/>
    <property type="match status" value="1"/>
</dbReference>
<reference evidence="7" key="1">
    <citation type="submission" date="2022-09" db="EMBL/GenBank/DDBJ databases">
        <title>Diverse halophilic archaea isolated from saline environments.</title>
        <authorList>
            <person name="Cui H.-L."/>
        </authorList>
    </citation>
    <scope>NUCLEOTIDE SEQUENCE</scope>
    <source>
        <strain evidence="7">ZS-35-S2</strain>
    </source>
</reference>
<evidence type="ECO:0000256" key="2">
    <source>
        <dbReference type="ARBA" id="ARBA00022759"/>
    </source>
</evidence>
<dbReference type="InterPro" id="IPR002071">
    <property type="entry name" value="Thermonucl_AS"/>
</dbReference>
<feature type="region of interest" description="Disordered" evidence="4">
    <location>
        <begin position="88"/>
        <end position="108"/>
    </location>
</feature>
<keyword evidence="2" id="KW-0255">Endonuclease</keyword>
<dbReference type="PROSITE" id="PS51257">
    <property type="entry name" value="PROKAR_LIPOPROTEIN"/>
    <property type="match status" value="1"/>
</dbReference>
<dbReference type="Gene3D" id="2.40.50.90">
    <property type="match status" value="1"/>
</dbReference>
<dbReference type="PROSITE" id="PS01123">
    <property type="entry name" value="TNASE_1"/>
    <property type="match status" value="1"/>
</dbReference>
<evidence type="ECO:0000256" key="4">
    <source>
        <dbReference type="SAM" id="MobiDB-lite"/>
    </source>
</evidence>
<evidence type="ECO:0000313" key="7">
    <source>
        <dbReference type="EMBL" id="UWM53011.1"/>
    </source>
</evidence>
<dbReference type="InterPro" id="IPR035437">
    <property type="entry name" value="SNase_OB-fold_sf"/>
</dbReference>
<dbReference type="InterPro" id="IPR001322">
    <property type="entry name" value="Lamin_tail_dom"/>
</dbReference>
<organism evidence="7 8">
    <name type="scientific">Salinirubellus salinus</name>
    <dbReference type="NCBI Taxonomy" id="1364945"/>
    <lineage>
        <taxon>Archaea</taxon>
        <taxon>Methanobacteriati</taxon>
        <taxon>Methanobacteriota</taxon>
        <taxon>Stenosarchaea group</taxon>
        <taxon>Halobacteria</taxon>
        <taxon>Halobacteriales</taxon>
        <taxon>Natronomonadaceae</taxon>
        <taxon>Salinirubellus</taxon>
    </lineage>
</organism>
<dbReference type="InterPro" id="IPR016071">
    <property type="entry name" value="Staphylococal_nuclease_OB-fold"/>
</dbReference>
<dbReference type="PROSITE" id="PS51841">
    <property type="entry name" value="LTD"/>
    <property type="match status" value="1"/>
</dbReference>
<evidence type="ECO:0000313" key="8">
    <source>
        <dbReference type="Proteomes" id="UP001057580"/>
    </source>
</evidence>
<feature type="domain" description="TNase-like" evidence="5">
    <location>
        <begin position="53"/>
        <end position="200"/>
    </location>
</feature>
<keyword evidence="3" id="KW-0378">Hydrolase</keyword>
<dbReference type="SMART" id="SM00318">
    <property type="entry name" value="SNc"/>
    <property type="match status" value="1"/>
</dbReference>
<dbReference type="RefSeq" id="WP_260592006.1">
    <property type="nucleotide sequence ID" value="NZ_CP104003.1"/>
</dbReference>
<dbReference type="Pfam" id="PF00932">
    <property type="entry name" value="LTD"/>
    <property type="match status" value="1"/>
</dbReference>
<dbReference type="EMBL" id="CP104003">
    <property type="protein sequence ID" value="UWM53011.1"/>
    <property type="molecule type" value="Genomic_DNA"/>
</dbReference>
<dbReference type="GO" id="GO:0004519">
    <property type="term" value="F:endonuclease activity"/>
    <property type="evidence" value="ECO:0007669"/>
    <property type="project" value="UniProtKB-KW"/>
</dbReference>
<dbReference type="GO" id="GO:0016787">
    <property type="term" value="F:hydrolase activity"/>
    <property type="evidence" value="ECO:0007669"/>
    <property type="project" value="UniProtKB-KW"/>
</dbReference>
<dbReference type="GO" id="GO:0003676">
    <property type="term" value="F:nucleic acid binding"/>
    <property type="evidence" value="ECO:0007669"/>
    <property type="project" value="InterPro"/>
</dbReference>
<gene>
    <name evidence="7" type="ORF">N0B31_12720</name>
</gene>
<evidence type="ECO:0000259" key="6">
    <source>
        <dbReference type="PROSITE" id="PS51841"/>
    </source>
</evidence>
<dbReference type="PROSITE" id="PS50830">
    <property type="entry name" value="TNASE_3"/>
    <property type="match status" value="1"/>
</dbReference>
<evidence type="ECO:0000256" key="3">
    <source>
        <dbReference type="ARBA" id="ARBA00022801"/>
    </source>
</evidence>
<dbReference type="AlphaFoldDB" id="A0A9E7U708"/>
<evidence type="ECO:0000259" key="5">
    <source>
        <dbReference type="PROSITE" id="PS50830"/>
    </source>
</evidence>
<evidence type="ECO:0000256" key="1">
    <source>
        <dbReference type="ARBA" id="ARBA00022722"/>
    </source>
</evidence>
<dbReference type="SUPFAM" id="SSF50199">
    <property type="entry name" value="Staphylococcal nuclease"/>
    <property type="match status" value="1"/>
</dbReference>
<keyword evidence="1" id="KW-0540">Nuclease</keyword>
<keyword evidence="8" id="KW-1185">Reference proteome</keyword>
<dbReference type="KEGG" id="ssai:N0B31_12720"/>
<dbReference type="Pfam" id="PF00565">
    <property type="entry name" value="SNase"/>
    <property type="match status" value="1"/>
</dbReference>
<accession>A0A9E7U708</accession>
<dbReference type="SUPFAM" id="SSF74853">
    <property type="entry name" value="Lamin A/C globular tail domain"/>
    <property type="match status" value="1"/>
</dbReference>
<feature type="compositionally biased region" description="Acidic residues" evidence="4">
    <location>
        <begin position="95"/>
        <end position="108"/>
    </location>
</feature>